<evidence type="ECO:0000256" key="2">
    <source>
        <dbReference type="ARBA" id="ARBA00008174"/>
    </source>
</evidence>
<evidence type="ECO:0008006" key="10">
    <source>
        <dbReference type="Google" id="ProtNLM"/>
    </source>
</evidence>
<dbReference type="PANTHER" id="PTHR22940">
    <property type="entry name" value="TIMEOUT/TIMELESS-2"/>
    <property type="match status" value="1"/>
</dbReference>
<evidence type="ECO:0000256" key="1">
    <source>
        <dbReference type="ARBA" id="ARBA00004123"/>
    </source>
</evidence>
<protein>
    <recommendedName>
        <fullName evidence="10">Protein timeless homolog</fullName>
    </recommendedName>
</protein>
<keyword evidence="9" id="KW-1185">Reference proteome</keyword>
<feature type="compositionally biased region" description="Basic residues" evidence="5">
    <location>
        <begin position="1193"/>
        <end position="1212"/>
    </location>
</feature>
<evidence type="ECO:0000313" key="9">
    <source>
        <dbReference type="Proteomes" id="UP000069940"/>
    </source>
</evidence>
<feature type="compositionally biased region" description="Basic and acidic residues" evidence="5">
    <location>
        <begin position="1213"/>
        <end position="1233"/>
    </location>
</feature>
<feature type="region of interest" description="Disordered" evidence="5">
    <location>
        <begin position="671"/>
        <end position="691"/>
    </location>
</feature>
<proteinExistence type="inferred from homology"/>
<feature type="domain" description="Timeless C-terminal" evidence="7">
    <location>
        <begin position="1036"/>
        <end position="1120"/>
    </location>
</feature>
<comment type="subcellular location">
    <subcellularLocation>
        <location evidence="1">Nucleus</location>
    </subcellularLocation>
</comment>
<feature type="compositionally biased region" description="Acidic residues" evidence="5">
    <location>
        <begin position="678"/>
        <end position="690"/>
    </location>
</feature>
<keyword evidence="4" id="KW-0131">Cell cycle</keyword>
<dbReference type="InterPro" id="IPR007725">
    <property type="entry name" value="TIMELESS_C"/>
</dbReference>
<dbReference type="Pfam" id="PF05029">
    <property type="entry name" value="TIMELESS_C"/>
    <property type="match status" value="1"/>
</dbReference>
<accession>A0ABM1YVZ1</accession>
<feature type="compositionally biased region" description="Basic and acidic residues" evidence="5">
    <location>
        <begin position="538"/>
        <end position="550"/>
    </location>
</feature>
<feature type="region of interest" description="Disordered" evidence="5">
    <location>
        <begin position="1128"/>
        <end position="1165"/>
    </location>
</feature>
<dbReference type="Pfam" id="PF26019">
    <property type="entry name" value="HTH_TIMELESS"/>
    <property type="match status" value="1"/>
</dbReference>
<keyword evidence="3" id="KW-0539">Nucleus</keyword>
<dbReference type="RefSeq" id="XP_062701717.1">
    <property type="nucleotide sequence ID" value="XM_062845733.1"/>
</dbReference>
<dbReference type="Pfam" id="PF04821">
    <property type="entry name" value="TIMELESS"/>
    <property type="match status" value="1"/>
</dbReference>
<organism evidence="8 9">
    <name type="scientific">Aedes albopictus</name>
    <name type="common">Asian tiger mosquito</name>
    <name type="synonym">Stegomyia albopicta</name>
    <dbReference type="NCBI Taxonomy" id="7160"/>
    <lineage>
        <taxon>Eukaryota</taxon>
        <taxon>Metazoa</taxon>
        <taxon>Ecdysozoa</taxon>
        <taxon>Arthropoda</taxon>
        <taxon>Hexapoda</taxon>
        <taxon>Insecta</taxon>
        <taxon>Pterygota</taxon>
        <taxon>Neoptera</taxon>
        <taxon>Endopterygota</taxon>
        <taxon>Diptera</taxon>
        <taxon>Nematocera</taxon>
        <taxon>Culicoidea</taxon>
        <taxon>Culicidae</taxon>
        <taxon>Culicinae</taxon>
        <taxon>Aedini</taxon>
        <taxon>Aedes</taxon>
        <taxon>Stegomyia</taxon>
    </lineage>
</organism>
<name>A0ABM1YVZ1_AEDAL</name>
<feature type="region of interest" description="Disordered" evidence="5">
    <location>
        <begin position="955"/>
        <end position="1025"/>
    </location>
</feature>
<reference evidence="9" key="1">
    <citation type="journal article" date="2015" name="Proc. Natl. Acad. Sci. U.S.A.">
        <title>Genome sequence of the Asian Tiger mosquito, Aedes albopictus, reveals insights into its biology, genetics, and evolution.</title>
        <authorList>
            <person name="Chen X.G."/>
            <person name="Jiang X."/>
            <person name="Gu J."/>
            <person name="Xu M."/>
            <person name="Wu Y."/>
            <person name="Deng Y."/>
            <person name="Zhang C."/>
            <person name="Bonizzoni M."/>
            <person name="Dermauw W."/>
            <person name="Vontas J."/>
            <person name="Armbruster P."/>
            <person name="Huang X."/>
            <person name="Yang Y."/>
            <person name="Zhang H."/>
            <person name="He W."/>
            <person name="Peng H."/>
            <person name="Liu Y."/>
            <person name="Wu K."/>
            <person name="Chen J."/>
            <person name="Lirakis M."/>
            <person name="Topalis P."/>
            <person name="Van Leeuwen T."/>
            <person name="Hall A.B."/>
            <person name="Jiang X."/>
            <person name="Thorpe C."/>
            <person name="Mueller R.L."/>
            <person name="Sun C."/>
            <person name="Waterhouse R.M."/>
            <person name="Yan G."/>
            <person name="Tu Z.J."/>
            <person name="Fang X."/>
            <person name="James A.A."/>
        </authorList>
    </citation>
    <scope>NUCLEOTIDE SEQUENCE [LARGE SCALE GENOMIC DNA]</scope>
    <source>
        <strain evidence="9">Foshan</strain>
    </source>
</reference>
<feature type="region of interest" description="Disordered" evidence="5">
    <location>
        <begin position="525"/>
        <end position="550"/>
    </location>
</feature>
<evidence type="ECO:0000313" key="8">
    <source>
        <dbReference type="EnsemblMetazoa" id="AALFPA23_012608.P18125"/>
    </source>
</evidence>
<dbReference type="EnsemblMetazoa" id="AALFPA23_012608.R18125">
    <property type="protein sequence ID" value="AALFPA23_012608.P18125"/>
    <property type="gene ID" value="AALFPA23_012608"/>
</dbReference>
<evidence type="ECO:0000256" key="3">
    <source>
        <dbReference type="ARBA" id="ARBA00023242"/>
    </source>
</evidence>
<dbReference type="PANTHER" id="PTHR22940:SF4">
    <property type="entry name" value="PROTEIN TIMELESS HOMOLOG"/>
    <property type="match status" value="1"/>
</dbReference>
<evidence type="ECO:0000256" key="4">
    <source>
        <dbReference type="ARBA" id="ARBA00023306"/>
    </source>
</evidence>
<comment type="similarity">
    <text evidence="2">Belongs to the timeless family.</text>
</comment>
<feature type="compositionally biased region" description="Basic residues" evidence="5">
    <location>
        <begin position="525"/>
        <end position="537"/>
    </location>
</feature>
<dbReference type="InterPro" id="IPR044998">
    <property type="entry name" value="Timeless"/>
</dbReference>
<dbReference type="InterPro" id="IPR006906">
    <property type="entry name" value="Timeless_N"/>
</dbReference>
<dbReference type="Proteomes" id="UP000069940">
    <property type="component" value="Unassembled WGS sequence"/>
</dbReference>
<feature type="compositionally biased region" description="Basic residues" evidence="5">
    <location>
        <begin position="999"/>
        <end position="1020"/>
    </location>
</feature>
<feature type="domain" description="Timeless N-terminal" evidence="6">
    <location>
        <begin position="22"/>
        <end position="281"/>
    </location>
</feature>
<evidence type="ECO:0000256" key="5">
    <source>
        <dbReference type="SAM" id="MobiDB-lite"/>
    </source>
</evidence>
<feature type="region of interest" description="Disordered" evidence="5">
    <location>
        <begin position="1177"/>
        <end position="1356"/>
    </location>
</feature>
<dbReference type="GeneID" id="109431463"/>
<sequence>MSILLADIDATCSALGWDDGCKYHMEPDAIMGLKHLIWILKRDSDDHEYRRYIGQKKVMQTDLIPMLMSNFDNPDVADVLLRLIVNLTYPTLLLYQGNEPKDAVGRRNFLHLVEILQGYKEAFAVQQAWAALGDRLQKVLAVDWAERMEEQELIIERILTLTRNVLNVPANIDMEKRFDNDASLHDQVLWALHEAGVLDLILYILGSEHEHQYHLHALEITCLTFREQSATSLADASYQRSATEKHRDELELIAARKRERAKQQSRIPAARHSRFGGTYVIQNMKSISDNDMICHQSLQKALQMEFDTDKKRVKRNFRNVRETGTSERKSAFSVRLFLREYCIEVLRSSYNSLVRQVRKILERNAHGQEASGGHDDSYLLWAIRFFMEFNRASGFKLELVSESLSVPCFHWIITRIEHFVDMMGSDKTRARLWARRLHVSVQAYREMLHSLQALQKVPDEKAQDLFLMLQNNIFYVLEYREVVLHLLINYKETNSTRAYLRDVVETAHMFFKMLEKYCQGTVRVQSKKRAKQKRNKNRHQDNAGSRKDPELDAEGLEELWLTMAGEVSTCLANQITLPEEDHPIPFDAASDVPIDDQKGDCMIRIHSLLRDGKYEHAIILMRSAREVWPKDDCFGSAASAPEDELMLLKEIFLANLPRVAEKQHSIENEFIDQNGADGYDDEDDEDEEEENHMTEVDFRFEDFAKRLLNPKVVHACTLVLTDWEDIPTAALKAAVTILHRIAVGSKMPALLFQASLFRIFQRVFHAPKDAHHEELRRLGVYIVRQFTALAPNNPKIYAELLFYKSIKEANGIEMGYEDVYGNNVGTSGGVKGAWNEEQEEELRRLFMENQENPESDQDVIDWILDNLIDKTRSRRAVIKKLKELGLIFKAPTKKSNVAASNKHLWTNDQDEKLKQLYDEHRLNENVLAIITGEFDGTRSKQAIVKRMLSLGLIADKSEVKPPRKSRSKKKPAEGGEPMSSDGGLTTDSESDEDDNRPARPTKHTRPPHAKASKHKPKRSHSVAPPLNFRRLRTIISEIEESMKEAIEWLMESFTDACDDYDADSEDPDDGVPLVPIMAAQREALENVQFKELLKELGLEAPTDTEAYWRIPVSMRPDDLQLRVKILKGEHQPAEDLPEDDSQPLAVENVPHPSDSENETELSEDIFSAWRNKTNLLYSKSDDESEVREPLKPKSTKKSAQKSKEPKQRKKKSGKLDLKELEKQSGDEADKSDAISRLSDGELDSLDDFPSHRSLVVTSDEEDEANDALIEATVNRSKKKKSKIILNADSEPESDSEQVRLVVSDDEGGEVLINDGKGDGTGIKRSRAVASDASDEEGGSVATKKTKRRAIISDDED</sequence>
<evidence type="ECO:0000259" key="7">
    <source>
        <dbReference type="Pfam" id="PF05029"/>
    </source>
</evidence>
<evidence type="ECO:0000259" key="6">
    <source>
        <dbReference type="Pfam" id="PF04821"/>
    </source>
</evidence>
<reference evidence="8" key="2">
    <citation type="submission" date="2025-05" db="UniProtKB">
        <authorList>
            <consortium name="EnsemblMetazoa"/>
        </authorList>
    </citation>
    <scope>IDENTIFICATION</scope>
    <source>
        <strain evidence="8">Foshan</strain>
    </source>
</reference>